<organism evidence="1 2">
    <name type="scientific">Smallanthus sonchifolius</name>
    <dbReference type="NCBI Taxonomy" id="185202"/>
    <lineage>
        <taxon>Eukaryota</taxon>
        <taxon>Viridiplantae</taxon>
        <taxon>Streptophyta</taxon>
        <taxon>Embryophyta</taxon>
        <taxon>Tracheophyta</taxon>
        <taxon>Spermatophyta</taxon>
        <taxon>Magnoliopsida</taxon>
        <taxon>eudicotyledons</taxon>
        <taxon>Gunneridae</taxon>
        <taxon>Pentapetalae</taxon>
        <taxon>asterids</taxon>
        <taxon>campanulids</taxon>
        <taxon>Asterales</taxon>
        <taxon>Asteraceae</taxon>
        <taxon>Asteroideae</taxon>
        <taxon>Heliantheae alliance</taxon>
        <taxon>Millerieae</taxon>
        <taxon>Smallanthus</taxon>
    </lineage>
</organism>
<dbReference type="EMBL" id="CM042029">
    <property type="protein sequence ID" value="KAI3795441.1"/>
    <property type="molecule type" value="Genomic_DNA"/>
</dbReference>
<evidence type="ECO:0000313" key="1">
    <source>
        <dbReference type="EMBL" id="KAI3795441.1"/>
    </source>
</evidence>
<evidence type="ECO:0000313" key="2">
    <source>
        <dbReference type="Proteomes" id="UP001056120"/>
    </source>
</evidence>
<gene>
    <name evidence="1" type="ORF">L1987_38096</name>
</gene>
<proteinExistence type="predicted"/>
<reference evidence="1 2" key="2">
    <citation type="journal article" date="2022" name="Mol. Ecol. Resour.">
        <title>The genomes of chicory, endive, great burdock and yacon provide insights into Asteraceae paleo-polyploidization history and plant inulin production.</title>
        <authorList>
            <person name="Fan W."/>
            <person name="Wang S."/>
            <person name="Wang H."/>
            <person name="Wang A."/>
            <person name="Jiang F."/>
            <person name="Liu H."/>
            <person name="Zhao H."/>
            <person name="Xu D."/>
            <person name="Zhang Y."/>
        </authorList>
    </citation>
    <scope>NUCLEOTIDE SEQUENCE [LARGE SCALE GENOMIC DNA]</scope>
    <source>
        <strain evidence="2">cv. Yunnan</strain>
        <tissue evidence="1">Leaves</tissue>
    </source>
</reference>
<reference evidence="2" key="1">
    <citation type="journal article" date="2022" name="Mol. Ecol. Resour.">
        <title>The genomes of chicory, endive, great burdock and yacon provide insights into Asteraceae palaeo-polyploidization history and plant inulin production.</title>
        <authorList>
            <person name="Fan W."/>
            <person name="Wang S."/>
            <person name="Wang H."/>
            <person name="Wang A."/>
            <person name="Jiang F."/>
            <person name="Liu H."/>
            <person name="Zhao H."/>
            <person name="Xu D."/>
            <person name="Zhang Y."/>
        </authorList>
    </citation>
    <scope>NUCLEOTIDE SEQUENCE [LARGE SCALE GENOMIC DNA]</scope>
    <source>
        <strain evidence="2">cv. Yunnan</strain>
    </source>
</reference>
<protein>
    <submittedName>
        <fullName evidence="1">Uncharacterized protein</fullName>
    </submittedName>
</protein>
<comment type="caution">
    <text evidence="1">The sequence shown here is derived from an EMBL/GenBank/DDBJ whole genome shotgun (WGS) entry which is preliminary data.</text>
</comment>
<dbReference type="Proteomes" id="UP001056120">
    <property type="component" value="Linkage Group LG12"/>
</dbReference>
<sequence length="310" mass="34904">MFSTPVEEVPEPSSEPERDLHRRLRARSRFVARLLEFDEVVVDEVEEMANEDAGRTLSDFGKPTLEGLESSINRPTVGAHQFEIKSSIIQMVQNMCQFDGKDHEDPNTHLAGFLEICATFKIRDATDDAIRLRFPHHGLLKWQQCETFYNGLEMTGKQLIDAYAGGDIGTKTPQEAYDLLEKVAAKSYTQHTSRARTQRQGVHHVDGITSLAAQVEALSTKIDQMQVHKAQSLCEFCGGAHPTSACQVGDQGAHEQVDFMSNQNRPQNNPYSNTYNPGWRNHPNFSWKSGNNSQQPPGFTQRPPFQHQSH</sequence>
<name>A0ACB9HIY2_9ASTR</name>
<keyword evidence="2" id="KW-1185">Reference proteome</keyword>
<accession>A0ACB9HIY2</accession>